<reference evidence="2 3" key="1">
    <citation type="submission" date="2019-07" db="EMBL/GenBank/DDBJ databases">
        <title>De Novo Assembly of kiwifruit Actinidia rufa.</title>
        <authorList>
            <person name="Sugita-Konishi S."/>
            <person name="Sato K."/>
            <person name="Mori E."/>
            <person name="Abe Y."/>
            <person name="Kisaki G."/>
            <person name="Hamano K."/>
            <person name="Suezawa K."/>
            <person name="Otani M."/>
            <person name="Fukuda T."/>
            <person name="Manabe T."/>
            <person name="Gomi K."/>
            <person name="Tabuchi M."/>
            <person name="Akimitsu K."/>
            <person name="Kataoka I."/>
        </authorList>
    </citation>
    <scope>NUCLEOTIDE SEQUENCE [LARGE SCALE GENOMIC DNA]</scope>
    <source>
        <strain evidence="3">cv. Fuchu</strain>
    </source>
</reference>
<feature type="region of interest" description="Disordered" evidence="1">
    <location>
        <begin position="26"/>
        <end position="53"/>
    </location>
</feature>
<evidence type="ECO:0000256" key="1">
    <source>
        <dbReference type="SAM" id="MobiDB-lite"/>
    </source>
</evidence>
<protein>
    <submittedName>
        <fullName evidence="2">Uncharacterized protein</fullName>
    </submittedName>
</protein>
<comment type="caution">
    <text evidence="2">The sequence shown here is derived from an EMBL/GenBank/DDBJ whole genome shotgun (WGS) entry which is preliminary data.</text>
</comment>
<dbReference type="Proteomes" id="UP000585474">
    <property type="component" value="Unassembled WGS sequence"/>
</dbReference>
<keyword evidence="3" id="KW-1185">Reference proteome</keyword>
<dbReference type="EMBL" id="BJWL01000005">
    <property type="protein sequence ID" value="GFY87755.1"/>
    <property type="molecule type" value="Genomic_DNA"/>
</dbReference>
<accession>A0A7J0EMN6</accession>
<sequence length="147" mass="15715">MSVLTFPYVRNPRVWHVPHSHLNPSLQLPSQSLNPNLKPPSAGTTSSPTLQPPAAGITPQTPMCCLCPAREPAPVLLQFSSSYQQPSPYPAPAANPLCCPNPAPVLLSSALACAAKPLFYHSLVQPLCQPTYAVQPSLNPTAFRMIP</sequence>
<gene>
    <name evidence="2" type="ORF">Acr_05g0013940</name>
</gene>
<proteinExistence type="predicted"/>
<evidence type="ECO:0000313" key="3">
    <source>
        <dbReference type="Proteomes" id="UP000585474"/>
    </source>
</evidence>
<feature type="compositionally biased region" description="Low complexity" evidence="1">
    <location>
        <begin position="26"/>
        <end position="36"/>
    </location>
</feature>
<evidence type="ECO:0000313" key="2">
    <source>
        <dbReference type="EMBL" id="GFY87755.1"/>
    </source>
</evidence>
<organism evidence="2 3">
    <name type="scientific">Actinidia rufa</name>
    <dbReference type="NCBI Taxonomy" id="165716"/>
    <lineage>
        <taxon>Eukaryota</taxon>
        <taxon>Viridiplantae</taxon>
        <taxon>Streptophyta</taxon>
        <taxon>Embryophyta</taxon>
        <taxon>Tracheophyta</taxon>
        <taxon>Spermatophyta</taxon>
        <taxon>Magnoliopsida</taxon>
        <taxon>eudicotyledons</taxon>
        <taxon>Gunneridae</taxon>
        <taxon>Pentapetalae</taxon>
        <taxon>asterids</taxon>
        <taxon>Ericales</taxon>
        <taxon>Actinidiaceae</taxon>
        <taxon>Actinidia</taxon>
    </lineage>
</organism>
<dbReference type="AlphaFoldDB" id="A0A7J0EMN6"/>
<name>A0A7J0EMN6_9ERIC</name>